<dbReference type="Pfam" id="PF00229">
    <property type="entry name" value="TNF"/>
    <property type="match status" value="1"/>
</dbReference>
<dbReference type="EMBL" id="BLXT01008455">
    <property type="protein sequence ID" value="GFO48795.1"/>
    <property type="molecule type" value="Genomic_DNA"/>
</dbReference>
<comment type="subcellular location">
    <subcellularLocation>
        <location evidence="1">Membrane</location>
    </subcellularLocation>
</comment>
<dbReference type="GO" id="GO:0005164">
    <property type="term" value="F:tumor necrosis factor receptor binding"/>
    <property type="evidence" value="ECO:0007669"/>
    <property type="project" value="InterPro"/>
</dbReference>
<keyword evidence="3" id="KW-0202">Cytokine</keyword>
<evidence type="ECO:0000259" key="5">
    <source>
        <dbReference type="PROSITE" id="PS50049"/>
    </source>
</evidence>
<evidence type="ECO:0000256" key="1">
    <source>
        <dbReference type="ARBA" id="ARBA00004370"/>
    </source>
</evidence>
<dbReference type="GO" id="GO:0016020">
    <property type="term" value="C:membrane"/>
    <property type="evidence" value="ECO:0007669"/>
    <property type="project" value="UniProtKB-SubCell"/>
</dbReference>
<sequence length="127" mass="14503">MAFLAGGVEYDSGRIVIPTDGYYYVYSQITFLEYFAGDSGSHRSNQSPSLSAYLYRYNILYDRDGDELLAQNSITKYPGQSKSYREYTSTLGAVFNLRRQDHIFIKVTNVTMIPPEPKSSYFGVFKI</sequence>
<organism evidence="6 7">
    <name type="scientific">Plakobranchus ocellatus</name>
    <dbReference type="NCBI Taxonomy" id="259542"/>
    <lineage>
        <taxon>Eukaryota</taxon>
        <taxon>Metazoa</taxon>
        <taxon>Spiralia</taxon>
        <taxon>Lophotrochozoa</taxon>
        <taxon>Mollusca</taxon>
        <taxon>Gastropoda</taxon>
        <taxon>Heterobranchia</taxon>
        <taxon>Euthyneura</taxon>
        <taxon>Panpulmonata</taxon>
        <taxon>Sacoglossa</taxon>
        <taxon>Placobranchoidea</taxon>
        <taxon>Plakobranchidae</taxon>
        <taxon>Plakobranchus</taxon>
    </lineage>
</organism>
<dbReference type="PROSITE" id="PS50049">
    <property type="entry name" value="THD_2"/>
    <property type="match status" value="1"/>
</dbReference>
<keyword evidence="4" id="KW-0472">Membrane</keyword>
<feature type="domain" description="THD" evidence="5">
    <location>
        <begin position="1"/>
        <end position="127"/>
    </location>
</feature>
<evidence type="ECO:0000256" key="4">
    <source>
        <dbReference type="ARBA" id="ARBA00023136"/>
    </source>
</evidence>
<dbReference type="Gene3D" id="2.60.120.40">
    <property type="match status" value="1"/>
</dbReference>
<dbReference type="GO" id="GO:0005125">
    <property type="term" value="F:cytokine activity"/>
    <property type="evidence" value="ECO:0007669"/>
    <property type="project" value="UniProtKB-KW"/>
</dbReference>
<evidence type="ECO:0000256" key="3">
    <source>
        <dbReference type="ARBA" id="ARBA00022514"/>
    </source>
</evidence>
<dbReference type="PANTHER" id="PTHR11471:SF13">
    <property type="entry name" value="TNF FAMILY PROFILE DOMAIN-CONTAINING PROTEIN"/>
    <property type="match status" value="1"/>
</dbReference>
<keyword evidence="7" id="KW-1185">Reference proteome</keyword>
<gene>
    <name evidence="6" type="ORF">PoB_007530000</name>
</gene>
<dbReference type="GO" id="GO:0006955">
    <property type="term" value="P:immune response"/>
    <property type="evidence" value="ECO:0007669"/>
    <property type="project" value="InterPro"/>
</dbReference>
<dbReference type="Proteomes" id="UP000735302">
    <property type="component" value="Unassembled WGS sequence"/>
</dbReference>
<dbReference type="GO" id="GO:0005615">
    <property type="term" value="C:extracellular space"/>
    <property type="evidence" value="ECO:0007669"/>
    <property type="project" value="UniProtKB-KW"/>
</dbReference>
<comment type="similarity">
    <text evidence="2">Belongs to the tumor necrosis factor family.</text>
</comment>
<dbReference type="PANTHER" id="PTHR11471">
    <property type="entry name" value="TUMOR NECROSIS FACTOR FAMILY MEMBER"/>
    <property type="match status" value="1"/>
</dbReference>
<reference evidence="6 7" key="1">
    <citation type="journal article" date="2021" name="Elife">
        <title>Chloroplast acquisition without the gene transfer in kleptoplastic sea slugs, Plakobranchus ocellatus.</title>
        <authorList>
            <person name="Maeda T."/>
            <person name="Takahashi S."/>
            <person name="Yoshida T."/>
            <person name="Shimamura S."/>
            <person name="Takaki Y."/>
            <person name="Nagai Y."/>
            <person name="Toyoda A."/>
            <person name="Suzuki Y."/>
            <person name="Arimoto A."/>
            <person name="Ishii H."/>
            <person name="Satoh N."/>
            <person name="Nishiyama T."/>
            <person name="Hasebe M."/>
            <person name="Maruyama T."/>
            <person name="Minagawa J."/>
            <person name="Obokata J."/>
            <person name="Shigenobu S."/>
        </authorList>
    </citation>
    <scope>NUCLEOTIDE SEQUENCE [LARGE SCALE GENOMIC DNA]</scope>
</reference>
<dbReference type="SUPFAM" id="SSF49842">
    <property type="entry name" value="TNF-like"/>
    <property type="match status" value="1"/>
</dbReference>
<comment type="caution">
    <text evidence="6">The sequence shown here is derived from an EMBL/GenBank/DDBJ whole genome shotgun (WGS) entry which is preliminary data.</text>
</comment>
<proteinExistence type="inferred from homology"/>
<dbReference type="AlphaFoldDB" id="A0AAV4DXN0"/>
<evidence type="ECO:0000313" key="7">
    <source>
        <dbReference type="Proteomes" id="UP000735302"/>
    </source>
</evidence>
<dbReference type="InterPro" id="IPR006052">
    <property type="entry name" value="TNF_dom"/>
</dbReference>
<name>A0AAV4DXN0_9GAST</name>
<dbReference type="InterPro" id="IPR008983">
    <property type="entry name" value="Tumour_necrosis_fac-like_dom"/>
</dbReference>
<dbReference type="SMART" id="SM00207">
    <property type="entry name" value="TNF"/>
    <property type="match status" value="1"/>
</dbReference>
<protein>
    <submittedName>
        <fullName evidence="6">Tumor necrosis factor ligand superfamily member 11</fullName>
    </submittedName>
</protein>
<accession>A0AAV4DXN0</accession>
<evidence type="ECO:0000313" key="6">
    <source>
        <dbReference type="EMBL" id="GFO48795.1"/>
    </source>
</evidence>
<evidence type="ECO:0000256" key="2">
    <source>
        <dbReference type="ARBA" id="ARBA00008670"/>
    </source>
</evidence>